<evidence type="ECO:0000313" key="8">
    <source>
        <dbReference type="Proteomes" id="UP000887568"/>
    </source>
</evidence>
<dbReference type="Gene3D" id="4.10.400.10">
    <property type="entry name" value="Low-density Lipoprotein Receptor"/>
    <property type="match status" value="1"/>
</dbReference>
<dbReference type="InterPro" id="IPR035914">
    <property type="entry name" value="Sperma_CUB_dom_sf"/>
</dbReference>
<dbReference type="InterPro" id="IPR023415">
    <property type="entry name" value="LDLR_class-A_CS"/>
</dbReference>
<dbReference type="SMART" id="SM00042">
    <property type="entry name" value="CUB"/>
    <property type="match status" value="3"/>
</dbReference>
<evidence type="ECO:0000256" key="1">
    <source>
        <dbReference type="ARBA" id="ARBA00022737"/>
    </source>
</evidence>
<keyword evidence="2 3" id="KW-1015">Disulfide bond</keyword>
<keyword evidence="1" id="KW-0677">Repeat</keyword>
<dbReference type="PROSITE" id="PS01209">
    <property type="entry name" value="LDLRA_1"/>
    <property type="match status" value="1"/>
</dbReference>
<dbReference type="Proteomes" id="UP000887568">
    <property type="component" value="Unplaced"/>
</dbReference>
<feature type="region of interest" description="Disordered" evidence="4">
    <location>
        <begin position="550"/>
        <end position="569"/>
    </location>
</feature>
<evidence type="ECO:0000256" key="3">
    <source>
        <dbReference type="PROSITE-ProRule" id="PRU00124"/>
    </source>
</evidence>
<protein>
    <recommendedName>
        <fullName evidence="6">CUB domain-containing protein</fullName>
    </recommendedName>
</protein>
<sequence>MASPRPACRPVPSPRVYHVHKSSIVETKALYITNHPFSMEWGTKKPVFFQLSSSLSIVSTLFLLLCLHCCIVKACYQDRINLDSYSSETVITSLYYPDDYPPNLECDFYITAPVGQRVRIYFTSFTLEAGSTYSQCRFDYVKIFDGDSDADPVFGTFCGTNVPPAIVSSGEHLYAFFQSDGSVQEPGFRAVVHSVASNYREPLPSSSPGSCYSVLEEDYGNFYSPGYPGAYDHSEDCTFIIILPDENDHVLLRFTSFDLEPSQGCIYDYVEVRDGVSLATPLLGRFCGGFDNEPSGVMESTSRSMYVLFHTDISAAFEGFYAEYATSSVGFTPSTRNDDEESTISVCDISRAVITERGGFVVSNYHSDTTYDHHLRCSVQIIGSRSYERVHILFLNIDLPVSSSGCGGQLSDYIEVVDGQAGDNPTTLGTLCGNDEGRYTSSSPYAMIRFRTDGASNDGYTGFKALFSVFYEDAYGCEDSDFHCDNDRCIDPSLVCDGYDHCGDDSDEDKGCDGEGKDLTWLVILGIVAGCLFLILLGVCTACCFMNSKGTSSAPGSRTAATSRPTGNGTAVSVISTQNGMRQPYTYQNPVFSNAAMATAPPATGGQGRTEALPPKYSDIWRDPVNIAPPQGGAGGSHALPPAPVAANLYTQREMPDAAATAPMEASGGLAGPVPPPAQFQFTPPSSEGGVGMGGAEEPLGRAQVIRQPRGGTLPPLKGVQGRPADTT</sequence>
<feature type="transmembrane region" description="Helical" evidence="5">
    <location>
        <begin position="519"/>
        <end position="545"/>
    </location>
</feature>
<dbReference type="SUPFAM" id="SSF57424">
    <property type="entry name" value="LDL receptor-like module"/>
    <property type="match status" value="1"/>
</dbReference>
<dbReference type="Pfam" id="PF00057">
    <property type="entry name" value="Ldl_recept_a"/>
    <property type="match status" value="1"/>
</dbReference>
<dbReference type="OrthoDB" id="291007at2759"/>
<organism evidence="7 8">
    <name type="scientific">Patiria miniata</name>
    <name type="common">Bat star</name>
    <name type="synonym">Asterina miniata</name>
    <dbReference type="NCBI Taxonomy" id="46514"/>
    <lineage>
        <taxon>Eukaryota</taxon>
        <taxon>Metazoa</taxon>
        <taxon>Echinodermata</taxon>
        <taxon>Eleutherozoa</taxon>
        <taxon>Asterozoa</taxon>
        <taxon>Asteroidea</taxon>
        <taxon>Valvatacea</taxon>
        <taxon>Valvatida</taxon>
        <taxon>Asterinidae</taxon>
        <taxon>Patiria</taxon>
    </lineage>
</organism>
<dbReference type="PROSITE" id="PS01180">
    <property type="entry name" value="CUB"/>
    <property type="match status" value="3"/>
</dbReference>
<keyword evidence="8" id="KW-1185">Reference proteome</keyword>
<dbReference type="Pfam" id="PF00431">
    <property type="entry name" value="CUB"/>
    <property type="match status" value="3"/>
</dbReference>
<dbReference type="OMA" id="GRYCGGF"/>
<comment type="caution">
    <text evidence="3">Lacks conserved residue(s) required for the propagation of feature annotation.</text>
</comment>
<evidence type="ECO:0000256" key="5">
    <source>
        <dbReference type="SAM" id="Phobius"/>
    </source>
</evidence>
<dbReference type="PANTHER" id="PTHR24251">
    <property type="entry name" value="OVOCHYMASE-RELATED"/>
    <property type="match status" value="1"/>
</dbReference>
<dbReference type="RefSeq" id="XP_038077589.1">
    <property type="nucleotide sequence ID" value="XM_038221661.1"/>
</dbReference>
<keyword evidence="5" id="KW-1133">Transmembrane helix</keyword>
<feature type="disulfide bond" evidence="3">
    <location>
        <begin position="484"/>
        <end position="502"/>
    </location>
</feature>
<name>A0A914BN86_PATMI</name>
<dbReference type="GeneID" id="119745357"/>
<dbReference type="CDD" id="cd00112">
    <property type="entry name" value="LDLa"/>
    <property type="match status" value="1"/>
</dbReference>
<dbReference type="FunFam" id="2.60.120.290:FF:000005">
    <property type="entry name" value="Procollagen C-endopeptidase enhancer 1"/>
    <property type="match status" value="1"/>
</dbReference>
<dbReference type="Gene3D" id="2.60.120.290">
    <property type="entry name" value="Spermadhesin, CUB domain"/>
    <property type="match status" value="3"/>
</dbReference>
<feature type="domain" description="CUB" evidence="6">
    <location>
        <begin position="347"/>
        <end position="470"/>
    </location>
</feature>
<dbReference type="SUPFAM" id="SSF49854">
    <property type="entry name" value="Spermadhesin, CUB domain"/>
    <property type="match status" value="3"/>
</dbReference>
<evidence type="ECO:0000313" key="7">
    <source>
        <dbReference type="EnsemblMetazoa" id="XP_038077589.1"/>
    </source>
</evidence>
<feature type="domain" description="CUB" evidence="6">
    <location>
        <begin position="75"/>
        <end position="195"/>
    </location>
</feature>
<keyword evidence="5" id="KW-0812">Transmembrane</keyword>
<evidence type="ECO:0000256" key="2">
    <source>
        <dbReference type="ARBA" id="ARBA00023157"/>
    </source>
</evidence>
<feature type="disulfide bond" evidence="3">
    <location>
        <begin position="477"/>
        <end position="489"/>
    </location>
</feature>
<evidence type="ECO:0000256" key="4">
    <source>
        <dbReference type="SAM" id="MobiDB-lite"/>
    </source>
</evidence>
<dbReference type="PROSITE" id="PS50068">
    <property type="entry name" value="LDLRA_2"/>
    <property type="match status" value="1"/>
</dbReference>
<dbReference type="CDD" id="cd00041">
    <property type="entry name" value="CUB"/>
    <property type="match status" value="3"/>
</dbReference>
<accession>A0A914BN86</accession>
<dbReference type="FunFam" id="2.60.120.290:FF:000013">
    <property type="entry name" value="Membrane frizzled-related protein"/>
    <property type="match status" value="1"/>
</dbReference>
<dbReference type="SMART" id="SM00192">
    <property type="entry name" value="LDLa"/>
    <property type="match status" value="1"/>
</dbReference>
<feature type="region of interest" description="Disordered" evidence="4">
    <location>
        <begin position="681"/>
        <end position="728"/>
    </location>
</feature>
<reference evidence="7" key="1">
    <citation type="submission" date="2022-11" db="UniProtKB">
        <authorList>
            <consortium name="EnsemblMetazoa"/>
        </authorList>
    </citation>
    <scope>IDENTIFICATION</scope>
</reference>
<feature type="domain" description="CUB" evidence="6">
    <location>
        <begin position="211"/>
        <end position="327"/>
    </location>
</feature>
<keyword evidence="5" id="KW-0472">Membrane</keyword>
<dbReference type="InterPro" id="IPR000859">
    <property type="entry name" value="CUB_dom"/>
</dbReference>
<dbReference type="InterPro" id="IPR002172">
    <property type="entry name" value="LDrepeatLR_classA_rpt"/>
</dbReference>
<dbReference type="InterPro" id="IPR036055">
    <property type="entry name" value="LDL_receptor-like_sf"/>
</dbReference>
<proteinExistence type="predicted"/>
<evidence type="ECO:0000259" key="6">
    <source>
        <dbReference type="PROSITE" id="PS01180"/>
    </source>
</evidence>
<dbReference type="EnsemblMetazoa" id="XM_038221661.1">
    <property type="protein sequence ID" value="XP_038077589.1"/>
    <property type="gene ID" value="LOC119745357"/>
</dbReference>
<dbReference type="AlphaFoldDB" id="A0A914BN86"/>